<reference evidence="1 2" key="1">
    <citation type="journal article" date="2021" name="Elife">
        <title>Chloroplast acquisition without the gene transfer in kleptoplastic sea slugs, Plakobranchus ocellatus.</title>
        <authorList>
            <person name="Maeda T."/>
            <person name="Takahashi S."/>
            <person name="Yoshida T."/>
            <person name="Shimamura S."/>
            <person name="Takaki Y."/>
            <person name="Nagai Y."/>
            <person name="Toyoda A."/>
            <person name="Suzuki Y."/>
            <person name="Arimoto A."/>
            <person name="Ishii H."/>
            <person name="Satoh N."/>
            <person name="Nishiyama T."/>
            <person name="Hasebe M."/>
            <person name="Maruyama T."/>
            <person name="Minagawa J."/>
            <person name="Obokata J."/>
            <person name="Shigenobu S."/>
        </authorList>
    </citation>
    <scope>NUCLEOTIDE SEQUENCE [LARGE SCALE GENOMIC DNA]</scope>
</reference>
<proteinExistence type="predicted"/>
<dbReference type="AlphaFoldDB" id="A0AAV3Z763"/>
<name>A0AAV3Z763_9GAST</name>
<sequence length="74" mass="8002">MELCVASSSPATGPLAGQRDLNNWIQVYFVHDNVGDDKLANNYRNQAARGKEQKASLIMVRAVGGTVNKSSPQI</sequence>
<evidence type="ECO:0000313" key="2">
    <source>
        <dbReference type="Proteomes" id="UP000735302"/>
    </source>
</evidence>
<accession>A0AAV3Z763</accession>
<organism evidence="1 2">
    <name type="scientific">Plakobranchus ocellatus</name>
    <dbReference type="NCBI Taxonomy" id="259542"/>
    <lineage>
        <taxon>Eukaryota</taxon>
        <taxon>Metazoa</taxon>
        <taxon>Spiralia</taxon>
        <taxon>Lophotrochozoa</taxon>
        <taxon>Mollusca</taxon>
        <taxon>Gastropoda</taxon>
        <taxon>Heterobranchia</taxon>
        <taxon>Euthyneura</taxon>
        <taxon>Panpulmonata</taxon>
        <taxon>Sacoglossa</taxon>
        <taxon>Placobranchoidea</taxon>
        <taxon>Plakobranchidae</taxon>
        <taxon>Plakobranchus</taxon>
    </lineage>
</organism>
<gene>
    <name evidence="1" type="ORF">PoB_001695100</name>
</gene>
<comment type="caution">
    <text evidence="1">The sequence shown here is derived from an EMBL/GenBank/DDBJ whole genome shotgun (WGS) entry which is preliminary data.</text>
</comment>
<protein>
    <submittedName>
        <fullName evidence="1">Uncharacterized protein</fullName>
    </submittedName>
</protein>
<dbReference type="Proteomes" id="UP000735302">
    <property type="component" value="Unassembled WGS sequence"/>
</dbReference>
<dbReference type="EMBL" id="BLXT01002034">
    <property type="protein sequence ID" value="GFN90445.1"/>
    <property type="molecule type" value="Genomic_DNA"/>
</dbReference>
<keyword evidence="2" id="KW-1185">Reference proteome</keyword>
<evidence type="ECO:0000313" key="1">
    <source>
        <dbReference type="EMBL" id="GFN90445.1"/>
    </source>
</evidence>